<evidence type="ECO:0000256" key="6">
    <source>
        <dbReference type="HAMAP-Rule" id="MF_00387"/>
    </source>
</evidence>
<dbReference type="PIRSF" id="PIRSF000456">
    <property type="entry name" value="UDP-GlcNAc_acltr"/>
    <property type="match status" value="1"/>
</dbReference>
<comment type="similarity">
    <text evidence="6">Belongs to the transferase hexapeptide repeat family. LpxA subfamily.</text>
</comment>
<proteinExistence type="inferred from homology"/>
<dbReference type="InterPro" id="IPR037157">
    <property type="entry name" value="Acetyltransf_C_sf"/>
</dbReference>
<dbReference type="UniPathway" id="UPA00359">
    <property type="reaction ID" value="UER00477"/>
</dbReference>
<sequence length="269" mass="28520">MSIHQLAVIHENATIGAETTIGPFAVIGEHVTLGKGCVVGPHVVIDGHTEIGDHCAFHAGASIGSPPQDLKYQGEQTRLIIGDNCTFREYTTVNIGTIGGGGVTRVGSQCVMMAYAHIAHDCLLGDNVIMANSVALSGHVTIEDYAIIGGLVGVHQFVRIGAHCIIGGCSAVAQDVPPYAMASGGERARIYGLNSVGLKRRHFSAETLKALKHAYRILFRSKLSLKHAAAQVREELPDLPEVQNLLRFVEGSERGICKGATKAALYTGF</sequence>
<evidence type="ECO:0000259" key="7">
    <source>
        <dbReference type="Pfam" id="PF13720"/>
    </source>
</evidence>
<dbReference type="HAMAP" id="MF_00387">
    <property type="entry name" value="LpxA"/>
    <property type="match status" value="1"/>
</dbReference>
<dbReference type="NCBIfam" id="TIGR01852">
    <property type="entry name" value="lipid_A_lpxA"/>
    <property type="match status" value="1"/>
</dbReference>
<organism evidence="8 9">
    <name type="scientific">candidate division KSB3 bacterium</name>
    <dbReference type="NCBI Taxonomy" id="2044937"/>
    <lineage>
        <taxon>Bacteria</taxon>
        <taxon>candidate division KSB3</taxon>
    </lineage>
</organism>
<name>A0A2G6E3Z1_9BACT</name>
<dbReference type="Gene3D" id="1.20.1180.10">
    <property type="entry name" value="Udp N-acetylglucosamine O-acyltransferase, C-terminal domain"/>
    <property type="match status" value="1"/>
</dbReference>
<keyword evidence="3 6" id="KW-0808">Transferase</keyword>
<protein>
    <recommendedName>
        <fullName evidence="6">Acyl-[acyl-carrier-protein]--UDP-N-acetylglucosamine O-acyltransferase</fullName>
        <shortName evidence="6">UDP-N-acetylglucosamine acyltransferase</shortName>
        <ecNumber evidence="6">2.3.1.129</ecNumber>
    </recommendedName>
</protein>
<evidence type="ECO:0000313" key="8">
    <source>
        <dbReference type="EMBL" id="PID56799.1"/>
    </source>
</evidence>
<keyword evidence="6" id="KW-0963">Cytoplasm</keyword>
<dbReference type="GO" id="GO:0005737">
    <property type="term" value="C:cytoplasm"/>
    <property type="evidence" value="ECO:0007669"/>
    <property type="project" value="UniProtKB-SubCell"/>
</dbReference>
<keyword evidence="2 6" id="KW-0441">Lipid A biosynthesis</keyword>
<evidence type="ECO:0000256" key="1">
    <source>
        <dbReference type="ARBA" id="ARBA00022516"/>
    </source>
</evidence>
<dbReference type="InterPro" id="IPR011004">
    <property type="entry name" value="Trimer_LpxA-like_sf"/>
</dbReference>
<evidence type="ECO:0000256" key="4">
    <source>
        <dbReference type="ARBA" id="ARBA00023098"/>
    </source>
</evidence>
<dbReference type="InterPro" id="IPR010137">
    <property type="entry name" value="Lipid_A_LpxA"/>
</dbReference>
<evidence type="ECO:0000256" key="5">
    <source>
        <dbReference type="ARBA" id="ARBA00023315"/>
    </source>
</evidence>
<dbReference type="Pfam" id="PF13720">
    <property type="entry name" value="Acetyltransf_11"/>
    <property type="match status" value="1"/>
</dbReference>
<dbReference type="NCBIfam" id="NF003657">
    <property type="entry name" value="PRK05289.1"/>
    <property type="match status" value="1"/>
</dbReference>
<dbReference type="InterPro" id="IPR029098">
    <property type="entry name" value="Acetyltransf_C"/>
</dbReference>
<comment type="catalytic activity">
    <reaction evidence="6">
        <text>a (3R)-hydroxyacyl-[ACP] + UDP-N-acetyl-alpha-D-glucosamine = a UDP-3-O-[(3R)-3-hydroxyacyl]-N-acetyl-alpha-D-glucosamine + holo-[ACP]</text>
        <dbReference type="Rhea" id="RHEA:67812"/>
        <dbReference type="Rhea" id="RHEA-COMP:9685"/>
        <dbReference type="Rhea" id="RHEA-COMP:9945"/>
        <dbReference type="ChEBI" id="CHEBI:57705"/>
        <dbReference type="ChEBI" id="CHEBI:64479"/>
        <dbReference type="ChEBI" id="CHEBI:78827"/>
        <dbReference type="ChEBI" id="CHEBI:173225"/>
        <dbReference type="EC" id="2.3.1.129"/>
    </reaction>
</comment>
<dbReference type="AlphaFoldDB" id="A0A2G6E3Z1"/>
<dbReference type="InterPro" id="IPR001451">
    <property type="entry name" value="Hexapep"/>
</dbReference>
<keyword evidence="6" id="KW-0677">Repeat</keyword>
<comment type="caution">
    <text evidence="8">The sequence shown here is derived from an EMBL/GenBank/DDBJ whole genome shotgun (WGS) entry which is preliminary data.</text>
</comment>
<evidence type="ECO:0000256" key="2">
    <source>
        <dbReference type="ARBA" id="ARBA00022556"/>
    </source>
</evidence>
<evidence type="ECO:0000256" key="3">
    <source>
        <dbReference type="ARBA" id="ARBA00022679"/>
    </source>
</evidence>
<keyword evidence="4 6" id="KW-0443">Lipid metabolism</keyword>
<keyword evidence="1 6" id="KW-0444">Lipid biosynthesis</keyword>
<dbReference type="PANTHER" id="PTHR43480">
    <property type="entry name" value="ACYL-[ACYL-CARRIER-PROTEIN]--UDP-N-ACETYLGLUCOSAMINE O-ACYLTRANSFERASE"/>
    <property type="match status" value="1"/>
</dbReference>
<dbReference type="GO" id="GO:0016020">
    <property type="term" value="C:membrane"/>
    <property type="evidence" value="ECO:0007669"/>
    <property type="project" value="GOC"/>
</dbReference>
<accession>A0A2G6E3Z1</accession>
<dbReference type="GO" id="GO:0009245">
    <property type="term" value="P:lipid A biosynthetic process"/>
    <property type="evidence" value="ECO:0007669"/>
    <property type="project" value="UniProtKB-UniRule"/>
</dbReference>
<evidence type="ECO:0000313" key="9">
    <source>
        <dbReference type="Proteomes" id="UP000229740"/>
    </source>
</evidence>
<dbReference type="PANTHER" id="PTHR43480:SF1">
    <property type="entry name" value="ACYL-[ACYL-CARRIER-PROTEIN]--UDP-N-ACETYLGLUCOSAMINE O-ACYLTRANSFERASE, MITOCHONDRIAL-RELATED"/>
    <property type="match status" value="1"/>
</dbReference>
<comment type="subcellular location">
    <subcellularLocation>
        <location evidence="6">Cytoplasm</location>
    </subcellularLocation>
</comment>
<dbReference type="GO" id="GO:0008780">
    <property type="term" value="F:acyl-[acyl-carrier-protein]-UDP-N-acetylglucosamine O-acyltransferase activity"/>
    <property type="evidence" value="ECO:0007669"/>
    <property type="project" value="UniProtKB-UniRule"/>
</dbReference>
<dbReference type="SUPFAM" id="SSF51161">
    <property type="entry name" value="Trimeric LpxA-like enzymes"/>
    <property type="match status" value="1"/>
</dbReference>
<dbReference type="Proteomes" id="UP000229740">
    <property type="component" value="Unassembled WGS sequence"/>
</dbReference>
<dbReference type="Gene3D" id="2.160.10.10">
    <property type="entry name" value="Hexapeptide repeat proteins"/>
    <property type="match status" value="1"/>
</dbReference>
<dbReference type="Pfam" id="PF00132">
    <property type="entry name" value="Hexapep"/>
    <property type="match status" value="1"/>
</dbReference>
<gene>
    <name evidence="6" type="primary">lpxA</name>
    <name evidence="8" type="ORF">CSB45_10185</name>
</gene>
<comment type="subunit">
    <text evidence="6">Homotrimer.</text>
</comment>
<keyword evidence="5 6" id="KW-0012">Acyltransferase</keyword>
<feature type="domain" description="UDP N-acetylglucosamine O-acyltransferase C-terminal" evidence="7">
    <location>
        <begin position="175"/>
        <end position="257"/>
    </location>
</feature>
<comment type="pathway">
    <text evidence="6">Glycolipid biosynthesis; lipid IV(A) biosynthesis; lipid IV(A) from (3R)-3-hydroxytetradecanoyl-[acyl-carrier-protein] and UDP-N-acetyl-alpha-D-glucosamine: step 1/6.</text>
</comment>
<dbReference type="CDD" id="cd03351">
    <property type="entry name" value="LbH_UDP-GlcNAc_AT"/>
    <property type="match status" value="1"/>
</dbReference>
<comment type="function">
    <text evidence="6">Involved in the biosynthesis of lipid A, a phosphorylated glycolipid that anchors the lipopolysaccharide to the outer membrane of the cell.</text>
</comment>
<dbReference type="EMBL" id="PDPS01000031">
    <property type="protein sequence ID" value="PID56799.1"/>
    <property type="molecule type" value="Genomic_DNA"/>
</dbReference>
<dbReference type="EC" id="2.3.1.129" evidence="6"/>
<reference evidence="8 9" key="1">
    <citation type="submission" date="2017-10" db="EMBL/GenBank/DDBJ databases">
        <title>Novel microbial diversity and functional potential in the marine mammal oral microbiome.</title>
        <authorList>
            <person name="Dudek N.K."/>
            <person name="Sun C.L."/>
            <person name="Burstein D."/>
            <person name="Kantor R.S."/>
            <person name="Aliaga Goltsman D.S."/>
            <person name="Bik E.M."/>
            <person name="Thomas B.C."/>
            <person name="Banfield J.F."/>
            <person name="Relman D.A."/>
        </authorList>
    </citation>
    <scope>NUCLEOTIDE SEQUENCE [LARGE SCALE GENOMIC DNA]</scope>
    <source>
        <strain evidence="8">DOLZORAL124_49_17</strain>
    </source>
</reference>